<proteinExistence type="predicted"/>
<evidence type="ECO:0000313" key="1">
    <source>
        <dbReference type="EMBL" id="RZU47217.1"/>
    </source>
</evidence>
<name>A0A4Q7Z9J3_9GAMM</name>
<comment type="caution">
    <text evidence="1">The sequence shown here is derived from an EMBL/GenBank/DDBJ whole genome shotgun (WGS) entry which is preliminary data.</text>
</comment>
<protein>
    <submittedName>
        <fullName evidence="1">Uncharacterized protein</fullName>
    </submittedName>
</protein>
<gene>
    <name evidence="1" type="ORF">EV700_1612</name>
</gene>
<dbReference type="EMBL" id="SHKX01000011">
    <property type="protein sequence ID" value="RZU47217.1"/>
    <property type="molecule type" value="Genomic_DNA"/>
</dbReference>
<organism evidence="1 2">
    <name type="scientific">Fluviicoccus keumensis</name>
    <dbReference type="NCBI Taxonomy" id="1435465"/>
    <lineage>
        <taxon>Bacteria</taxon>
        <taxon>Pseudomonadati</taxon>
        <taxon>Pseudomonadota</taxon>
        <taxon>Gammaproteobacteria</taxon>
        <taxon>Moraxellales</taxon>
        <taxon>Moraxellaceae</taxon>
        <taxon>Fluviicoccus</taxon>
    </lineage>
</organism>
<reference evidence="1 2" key="1">
    <citation type="submission" date="2019-02" db="EMBL/GenBank/DDBJ databases">
        <title>Genomic Encyclopedia of Type Strains, Phase IV (KMG-IV): sequencing the most valuable type-strain genomes for metagenomic binning, comparative biology and taxonomic classification.</title>
        <authorList>
            <person name="Goeker M."/>
        </authorList>
    </citation>
    <scope>NUCLEOTIDE SEQUENCE [LARGE SCALE GENOMIC DNA]</scope>
    <source>
        <strain evidence="1 2">DSM 105135</strain>
    </source>
</reference>
<sequence>MVLVYMGWILLTVAVSLLGSNDRQHVTMTAQELVILTHHHAKDAGCQSSDSASVACGGEHHHAEVSLKLDTAGSALYLVLLAAAMVLTQLPYPRQLSSSLLNRCNRINPHAPLRHYASYQISTLKLLV</sequence>
<accession>A0A4Q7Z9J3</accession>
<dbReference type="AlphaFoldDB" id="A0A4Q7Z9J3"/>
<dbReference type="Proteomes" id="UP000292423">
    <property type="component" value="Unassembled WGS sequence"/>
</dbReference>
<keyword evidence="2" id="KW-1185">Reference proteome</keyword>
<evidence type="ECO:0000313" key="2">
    <source>
        <dbReference type="Proteomes" id="UP000292423"/>
    </source>
</evidence>